<dbReference type="Gene3D" id="3.90.1200.10">
    <property type="match status" value="1"/>
</dbReference>
<evidence type="ECO:0008006" key="3">
    <source>
        <dbReference type="Google" id="ProtNLM"/>
    </source>
</evidence>
<dbReference type="EMBL" id="MIJY01000001">
    <property type="protein sequence ID" value="OEG20798.1"/>
    <property type="molecule type" value="Genomic_DNA"/>
</dbReference>
<dbReference type="Proteomes" id="UP000095094">
    <property type="component" value="Unassembled WGS sequence"/>
</dbReference>
<evidence type="ECO:0000313" key="2">
    <source>
        <dbReference type="Proteomes" id="UP000095094"/>
    </source>
</evidence>
<dbReference type="AlphaFoldDB" id="A0A1E5H748"/>
<dbReference type="InterPro" id="IPR011009">
    <property type="entry name" value="Kinase-like_dom_sf"/>
</dbReference>
<protein>
    <recommendedName>
        <fullName evidence="3">Aminoglycoside phosphotransferase domain-containing protein</fullName>
    </recommendedName>
</protein>
<keyword evidence="2" id="KW-1185">Reference proteome</keyword>
<accession>A0A1E5H748</accession>
<sequence length="122" mass="14106">MFLDQKISGFIDFDLSEKTIRLFDPCYCATSILSSLSADQYEQWLPILNGILQGYDQENPLTLEEKKALFYVICAIQLICVAYFSDQDNADDTTKQLAQTNRNMLEYIVQKKEEIQAIFNEN</sequence>
<organism evidence="1 2">
    <name type="scientific">Enterococcus termitis</name>
    <dbReference type="NCBI Taxonomy" id="332950"/>
    <lineage>
        <taxon>Bacteria</taxon>
        <taxon>Bacillati</taxon>
        <taxon>Bacillota</taxon>
        <taxon>Bacilli</taxon>
        <taxon>Lactobacillales</taxon>
        <taxon>Enterococcaceae</taxon>
        <taxon>Enterococcus</taxon>
    </lineage>
</organism>
<dbReference type="SUPFAM" id="SSF56112">
    <property type="entry name" value="Protein kinase-like (PK-like)"/>
    <property type="match status" value="1"/>
</dbReference>
<gene>
    <name evidence="1" type="ORF">BCR25_00370</name>
</gene>
<comment type="caution">
    <text evidence="1">The sequence shown here is derived from an EMBL/GenBank/DDBJ whole genome shotgun (WGS) entry which is preliminary data.</text>
</comment>
<proteinExistence type="predicted"/>
<reference evidence="2" key="1">
    <citation type="submission" date="2016-09" db="EMBL/GenBank/DDBJ databases">
        <authorList>
            <person name="Gulvik C.A."/>
        </authorList>
    </citation>
    <scope>NUCLEOTIDE SEQUENCE [LARGE SCALE GENOMIC DNA]</scope>
    <source>
        <strain evidence="2">LMG 8895</strain>
    </source>
</reference>
<name>A0A1E5H748_9ENTE</name>
<evidence type="ECO:0000313" key="1">
    <source>
        <dbReference type="EMBL" id="OEG20798.1"/>
    </source>
</evidence>